<keyword evidence="4" id="KW-1185">Reference proteome</keyword>
<accession>A0A171C2B0</accession>
<reference evidence="3 4" key="1">
    <citation type="journal article" date="2016" name="Genome Announc.">
        <title>Draft Genome Sequence of Planomonospora sphaerica JCM9374, a Rare Actinomycete.</title>
        <authorList>
            <person name="Dohra H."/>
            <person name="Suzuki T."/>
            <person name="Inoue Y."/>
            <person name="Kodani S."/>
        </authorList>
    </citation>
    <scope>NUCLEOTIDE SEQUENCE [LARGE SCALE GENOMIC DNA]</scope>
    <source>
        <strain evidence="3 4">JCM 9374</strain>
    </source>
</reference>
<dbReference type="OrthoDB" id="2591721at2"/>
<dbReference type="InterPro" id="IPR005202">
    <property type="entry name" value="TF_GRAS"/>
</dbReference>
<gene>
    <name evidence="3" type="ORF">PS9374_01634</name>
</gene>
<dbReference type="PROSITE" id="PS50985">
    <property type="entry name" value="GRAS"/>
    <property type="match status" value="1"/>
</dbReference>
<evidence type="ECO:0000256" key="1">
    <source>
        <dbReference type="ARBA" id="ARBA00023015"/>
    </source>
</evidence>
<keyword evidence="2" id="KW-0804">Transcription</keyword>
<proteinExistence type="predicted"/>
<reference evidence="4" key="2">
    <citation type="submission" date="2016-04" db="EMBL/GenBank/DDBJ databases">
        <title>Planomonospora sphaerica JCM9374 whole genome shotgun sequence.</title>
        <authorList>
            <person name="Suzuki T."/>
            <person name="Dohra H."/>
            <person name="Kodani S."/>
        </authorList>
    </citation>
    <scope>NUCLEOTIDE SEQUENCE [LARGE SCALE GENOMIC DNA]</scope>
    <source>
        <strain evidence="4">JCM 9374</strain>
    </source>
</reference>
<name>A0A171C2B0_9ACTN</name>
<organism evidence="3 4">
    <name type="scientific">Planomonospora sphaerica</name>
    <dbReference type="NCBI Taxonomy" id="161355"/>
    <lineage>
        <taxon>Bacteria</taxon>
        <taxon>Bacillati</taxon>
        <taxon>Actinomycetota</taxon>
        <taxon>Actinomycetes</taxon>
        <taxon>Streptosporangiales</taxon>
        <taxon>Streptosporangiaceae</taxon>
        <taxon>Planomonospora</taxon>
    </lineage>
</organism>
<evidence type="ECO:0000313" key="4">
    <source>
        <dbReference type="Proteomes" id="UP000077701"/>
    </source>
</evidence>
<dbReference type="Pfam" id="PF03514">
    <property type="entry name" value="GRAS"/>
    <property type="match status" value="1"/>
</dbReference>
<evidence type="ECO:0000256" key="2">
    <source>
        <dbReference type="ARBA" id="ARBA00023163"/>
    </source>
</evidence>
<dbReference type="Proteomes" id="UP000077701">
    <property type="component" value="Unassembled WGS sequence"/>
</dbReference>
<sequence length="372" mass="40771">MRSSAFTLLRLAAAAAEQNREHDLRTLLARVRSVLDPEADARDMLAAYYLAGLSGRVEGHRSENIYLRGYDQPQIDLFRLLTEHLPFVRVGMLANAHLLDHLRGHAAATVLSIGIGQGHQEGALLAQAAAGGLPLRRLVVIGVDPAADSLAAAEINLKRAGAEHGIEVTFHAVPAATEELDEDAWTLIGRSPRPLLATASFALHHMVDPHPGQDARDVFLHRLRALAPAAVALCEPDSDHHRASLPERFANSWRMFGTLFEAIDATPLTRAEQDAMKSFFGREIIDIVGAVDERSRYERHEPTVAWLRRLRRCGFRTTVPVITPELERTLAPSPDFTLSVQPDHVRLGYRQDPLVSMMAAIPASAASPDPEG</sequence>
<protein>
    <submittedName>
        <fullName evidence="3">GAI protein</fullName>
    </submittedName>
</protein>
<dbReference type="STRING" id="161355.PS9374_01634"/>
<comment type="caution">
    <text evidence="3">The sequence shown here is derived from an EMBL/GenBank/DDBJ whole genome shotgun (WGS) entry which is preliminary data.</text>
</comment>
<evidence type="ECO:0000313" key="3">
    <source>
        <dbReference type="EMBL" id="GAT65990.1"/>
    </source>
</evidence>
<dbReference type="AlphaFoldDB" id="A0A171C2B0"/>
<keyword evidence="1" id="KW-0805">Transcription regulation</keyword>
<dbReference type="Gene3D" id="3.40.50.150">
    <property type="entry name" value="Vaccinia Virus protein VP39"/>
    <property type="match status" value="1"/>
</dbReference>
<dbReference type="PANTHER" id="PTHR31636">
    <property type="entry name" value="OSJNBA0084A10.13 PROTEIN-RELATED"/>
    <property type="match status" value="1"/>
</dbReference>
<dbReference type="InterPro" id="IPR029063">
    <property type="entry name" value="SAM-dependent_MTases_sf"/>
</dbReference>
<dbReference type="SUPFAM" id="SSF53335">
    <property type="entry name" value="S-adenosyl-L-methionine-dependent methyltransferases"/>
    <property type="match status" value="1"/>
</dbReference>
<dbReference type="RefSeq" id="WP_068895808.1">
    <property type="nucleotide sequence ID" value="NZ_BDCX01000003.1"/>
</dbReference>
<dbReference type="EMBL" id="BDCX01000003">
    <property type="protein sequence ID" value="GAT65990.1"/>
    <property type="molecule type" value="Genomic_DNA"/>
</dbReference>